<evidence type="ECO:0000259" key="5">
    <source>
        <dbReference type="PROSITE" id="PS51063"/>
    </source>
</evidence>
<keyword evidence="1" id="KW-0805">Transcription regulation</keyword>
<proteinExistence type="predicted"/>
<dbReference type="InterPro" id="IPR050397">
    <property type="entry name" value="Env_Response_Regulators"/>
</dbReference>
<keyword evidence="7" id="KW-1185">Reference proteome</keyword>
<dbReference type="InterPro" id="IPR018490">
    <property type="entry name" value="cNMP-bd_dom_sf"/>
</dbReference>
<protein>
    <submittedName>
        <fullName evidence="6">Crp/Fnr family transcriptional regulator</fullName>
    </submittedName>
</protein>
<evidence type="ECO:0000256" key="3">
    <source>
        <dbReference type="ARBA" id="ARBA00023163"/>
    </source>
</evidence>
<organism evidence="6 7">
    <name type="scientific">Fontibacter flavus</name>
    <dbReference type="NCBI Taxonomy" id="654838"/>
    <lineage>
        <taxon>Bacteria</taxon>
        <taxon>Pseudomonadati</taxon>
        <taxon>Bacteroidota</taxon>
        <taxon>Cytophagia</taxon>
        <taxon>Cytophagales</taxon>
        <taxon>Cyclobacteriaceae</taxon>
        <taxon>Fontibacter</taxon>
    </lineage>
</organism>
<dbReference type="PANTHER" id="PTHR24567:SF26">
    <property type="entry name" value="REGULATORY PROTEIN YEIL"/>
    <property type="match status" value="1"/>
</dbReference>
<dbReference type="InterPro" id="IPR036388">
    <property type="entry name" value="WH-like_DNA-bd_sf"/>
</dbReference>
<reference evidence="6 7" key="1">
    <citation type="submission" date="2024-09" db="EMBL/GenBank/DDBJ databases">
        <authorList>
            <person name="Sun Q."/>
            <person name="Mori K."/>
        </authorList>
    </citation>
    <scope>NUCLEOTIDE SEQUENCE [LARGE SCALE GENOMIC DNA]</scope>
    <source>
        <strain evidence="6 7">CCM 7650</strain>
    </source>
</reference>
<dbReference type="SUPFAM" id="SSF51206">
    <property type="entry name" value="cAMP-binding domain-like"/>
    <property type="match status" value="1"/>
</dbReference>
<dbReference type="InterPro" id="IPR012318">
    <property type="entry name" value="HTH_CRP"/>
</dbReference>
<dbReference type="SMART" id="SM00419">
    <property type="entry name" value="HTH_CRP"/>
    <property type="match status" value="1"/>
</dbReference>
<dbReference type="CDD" id="cd00092">
    <property type="entry name" value="HTH_CRP"/>
    <property type="match status" value="1"/>
</dbReference>
<dbReference type="Pfam" id="PF13545">
    <property type="entry name" value="HTH_Crp_2"/>
    <property type="match status" value="1"/>
</dbReference>
<dbReference type="SUPFAM" id="SSF46785">
    <property type="entry name" value="Winged helix' DNA-binding domain"/>
    <property type="match status" value="1"/>
</dbReference>
<gene>
    <name evidence="6" type="ORF">ACFFIP_16880</name>
</gene>
<feature type="domain" description="HTH crp-type" evidence="5">
    <location>
        <begin position="148"/>
        <end position="224"/>
    </location>
</feature>
<keyword evidence="2" id="KW-0238">DNA-binding</keyword>
<comment type="caution">
    <text evidence="6">The sequence shown here is derived from an EMBL/GenBank/DDBJ whole genome shotgun (WGS) entry which is preliminary data.</text>
</comment>
<dbReference type="InterPro" id="IPR014710">
    <property type="entry name" value="RmlC-like_jellyroll"/>
</dbReference>
<dbReference type="Gene3D" id="1.10.10.10">
    <property type="entry name" value="Winged helix-like DNA-binding domain superfamily/Winged helix DNA-binding domain"/>
    <property type="match status" value="1"/>
</dbReference>
<dbReference type="CDD" id="cd00038">
    <property type="entry name" value="CAP_ED"/>
    <property type="match status" value="1"/>
</dbReference>
<dbReference type="SMART" id="SM00100">
    <property type="entry name" value="cNMP"/>
    <property type="match status" value="1"/>
</dbReference>
<dbReference type="RefSeq" id="WP_382388903.1">
    <property type="nucleotide sequence ID" value="NZ_JBHLWI010000050.1"/>
</dbReference>
<keyword evidence="3" id="KW-0804">Transcription</keyword>
<evidence type="ECO:0000313" key="6">
    <source>
        <dbReference type="EMBL" id="MFC0264363.1"/>
    </source>
</evidence>
<dbReference type="InterPro" id="IPR000595">
    <property type="entry name" value="cNMP-bd_dom"/>
</dbReference>
<sequence>MDKTKIWYLENFSMLQVLEPEEIKMMDSLAIMSDVPKKQVLYFSEDSANSVFLLKKGKVKISKISHDGREMIMAILGPGEVFGELSISGQEKREEIAEVTEDAVICKVKIEDFENMMAKNPKFNFEVTKLIGFRLKKVQNRLQNLVFKTSEQRVKSFILEMAEELGRSIAGEENQKVVELKLTHEDIAKLTATSRQTVTSVFSDLEKEGTIKYDRRRIYIKDQEALKK</sequence>
<accession>A0ABV6FWX2</accession>
<dbReference type="Pfam" id="PF00027">
    <property type="entry name" value="cNMP_binding"/>
    <property type="match status" value="1"/>
</dbReference>
<dbReference type="PROSITE" id="PS51063">
    <property type="entry name" value="HTH_CRP_2"/>
    <property type="match status" value="1"/>
</dbReference>
<dbReference type="EMBL" id="JBHLWI010000050">
    <property type="protein sequence ID" value="MFC0264363.1"/>
    <property type="molecule type" value="Genomic_DNA"/>
</dbReference>
<dbReference type="Proteomes" id="UP001589797">
    <property type="component" value="Unassembled WGS sequence"/>
</dbReference>
<evidence type="ECO:0000259" key="4">
    <source>
        <dbReference type="PROSITE" id="PS50042"/>
    </source>
</evidence>
<name>A0ABV6FWX2_9BACT</name>
<dbReference type="PROSITE" id="PS50042">
    <property type="entry name" value="CNMP_BINDING_3"/>
    <property type="match status" value="1"/>
</dbReference>
<dbReference type="PANTHER" id="PTHR24567">
    <property type="entry name" value="CRP FAMILY TRANSCRIPTIONAL REGULATORY PROTEIN"/>
    <property type="match status" value="1"/>
</dbReference>
<evidence type="ECO:0000256" key="1">
    <source>
        <dbReference type="ARBA" id="ARBA00023015"/>
    </source>
</evidence>
<feature type="domain" description="Cyclic nucleotide-binding" evidence="4">
    <location>
        <begin position="14"/>
        <end position="117"/>
    </location>
</feature>
<evidence type="ECO:0000256" key="2">
    <source>
        <dbReference type="ARBA" id="ARBA00023125"/>
    </source>
</evidence>
<dbReference type="InterPro" id="IPR036390">
    <property type="entry name" value="WH_DNA-bd_sf"/>
</dbReference>
<evidence type="ECO:0000313" key="7">
    <source>
        <dbReference type="Proteomes" id="UP001589797"/>
    </source>
</evidence>
<dbReference type="Gene3D" id="2.60.120.10">
    <property type="entry name" value="Jelly Rolls"/>
    <property type="match status" value="1"/>
</dbReference>